<reference evidence="2 3" key="1">
    <citation type="journal article" date="2020" name="ISME J.">
        <title>Comparative genomics reveals insights into cyanobacterial evolution and habitat adaptation.</title>
        <authorList>
            <person name="Chen M.Y."/>
            <person name="Teng W.K."/>
            <person name="Zhao L."/>
            <person name="Hu C.X."/>
            <person name="Zhou Y.K."/>
            <person name="Han B.P."/>
            <person name="Song L.R."/>
            <person name="Shu W.S."/>
        </authorList>
    </citation>
    <scope>NUCLEOTIDE SEQUENCE [LARGE SCALE GENOMIC DNA]</scope>
    <source>
        <strain evidence="2 3">FACHB-260</strain>
    </source>
</reference>
<accession>A0ABR8CNS2</accession>
<proteinExistence type="predicted"/>
<feature type="domain" description="DUF2357" evidence="1">
    <location>
        <begin position="72"/>
        <end position="305"/>
    </location>
</feature>
<dbReference type="EMBL" id="JACJRF010000007">
    <property type="protein sequence ID" value="MBD2343812.1"/>
    <property type="molecule type" value="Genomic_DNA"/>
</dbReference>
<dbReference type="Pfam" id="PF04411">
    <property type="entry name" value="PDDEXK_7"/>
    <property type="match status" value="1"/>
</dbReference>
<keyword evidence="3" id="KW-1185">Reference proteome</keyword>
<dbReference type="Proteomes" id="UP000607281">
    <property type="component" value="Unassembled WGS sequence"/>
</dbReference>
<dbReference type="RefSeq" id="WP_190406276.1">
    <property type="nucleotide sequence ID" value="NZ_JACJRF010000007.1"/>
</dbReference>
<evidence type="ECO:0000313" key="2">
    <source>
        <dbReference type="EMBL" id="MBD2343812.1"/>
    </source>
</evidence>
<comment type="caution">
    <text evidence="2">The sequence shown here is derived from an EMBL/GenBank/DDBJ whole genome shotgun (WGS) entry which is preliminary data.</text>
</comment>
<evidence type="ECO:0000313" key="3">
    <source>
        <dbReference type="Proteomes" id="UP000607281"/>
    </source>
</evidence>
<sequence length="534" mass="61259">MDLHHTSKLVFLNHDGKKIKAPLEWQPAYLEVLIPLENRREVQVYLQGQKLPLYLMELAGQDRVLADWKRSNPGYYKIQLEYQNDIKEKIITVLPQKISSEAFAQMLEDLDTRLPTSVAIGLQKAGALAGLKLPQLHEHTLAQEMVILRRAIKGTINRPGLTKILSSLAKDHHKVLKTNQVWVRKEQVRKPSSSNLIHAFSKGHNLDKNGQPIRLLDTRVEHSVDVYENQLVKLFFELVSLRLRRVKNACEANDNHLLLDEATTLTSELKKARHKALFLNEVSQLKYLPTQITMVLLKVPAYHAALEGYLEFIRSPAVYLDNPDLNTPLENLDKLYQIWGTLWVIVILLEVAEQTGYNIEEQRLVGKDKTGIFVRVFPNGQPVLVLTHPQHKTIVKLIPERTYSTSGELYSSSYTKRPDIALEIQLSDGSHFVYIFDPKYKFESENPDNISRESKPTRQDIDKMHAYSHAIRDRDGRQVVNYAAILYPGFYMPYPEAKIEALPAYPGNEDELRTHLHRILTQALIGVAESSYEF</sequence>
<dbReference type="InterPro" id="IPR018633">
    <property type="entry name" value="DUF2357"/>
</dbReference>
<protein>
    <submittedName>
        <fullName evidence="2">DUF2357 domain-containing protein</fullName>
    </submittedName>
</protein>
<dbReference type="InterPro" id="IPR007505">
    <property type="entry name" value="PDDEXK_7"/>
</dbReference>
<name>A0ABR8CNS2_9NOST</name>
<dbReference type="Pfam" id="PF09823">
    <property type="entry name" value="DUF2357"/>
    <property type="match status" value="1"/>
</dbReference>
<organism evidence="2 3">
    <name type="scientific">Anabaena subtropica FACHB-260</name>
    <dbReference type="NCBI Taxonomy" id="2692884"/>
    <lineage>
        <taxon>Bacteria</taxon>
        <taxon>Bacillati</taxon>
        <taxon>Cyanobacteriota</taxon>
        <taxon>Cyanophyceae</taxon>
        <taxon>Nostocales</taxon>
        <taxon>Nostocaceae</taxon>
        <taxon>Anabaena</taxon>
    </lineage>
</organism>
<gene>
    <name evidence="2" type="ORF">H6G18_06580</name>
</gene>
<evidence type="ECO:0000259" key="1">
    <source>
        <dbReference type="Pfam" id="PF09823"/>
    </source>
</evidence>